<evidence type="ECO:0000313" key="2">
    <source>
        <dbReference type="Proteomes" id="UP001215598"/>
    </source>
</evidence>
<accession>A0AAD7MX45</accession>
<proteinExistence type="predicted"/>
<protein>
    <submittedName>
        <fullName evidence="1">Uncharacterized protein</fullName>
    </submittedName>
</protein>
<reference evidence="1" key="1">
    <citation type="submission" date="2023-03" db="EMBL/GenBank/DDBJ databases">
        <title>Massive genome expansion in bonnet fungi (Mycena s.s.) driven by repeated elements and novel gene families across ecological guilds.</title>
        <authorList>
            <consortium name="Lawrence Berkeley National Laboratory"/>
            <person name="Harder C.B."/>
            <person name="Miyauchi S."/>
            <person name="Viragh M."/>
            <person name="Kuo A."/>
            <person name="Thoen E."/>
            <person name="Andreopoulos B."/>
            <person name="Lu D."/>
            <person name="Skrede I."/>
            <person name="Drula E."/>
            <person name="Henrissat B."/>
            <person name="Morin E."/>
            <person name="Kohler A."/>
            <person name="Barry K."/>
            <person name="LaButti K."/>
            <person name="Morin E."/>
            <person name="Salamov A."/>
            <person name="Lipzen A."/>
            <person name="Mereny Z."/>
            <person name="Hegedus B."/>
            <person name="Baldrian P."/>
            <person name="Stursova M."/>
            <person name="Weitz H."/>
            <person name="Taylor A."/>
            <person name="Grigoriev I.V."/>
            <person name="Nagy L.G."/>
            <person name="Martin F."/>
            <person name="Kauserud H."/>
        </authorList>
    </citation>
    <scope>NUCLEOTIDE SEQUENCE</scope>
    <source>
        <strain evidence="1">CBHHK182m</strain>
    </source>
</reference>
<dbReference type="EMBL" id="JARKIB010000131">
    <property type="protein sequence ID" value="KAJ7734607.1"/>
    <property type="molecule type" value="Genomic_DNA"/>
</dbReference>
<dbReference type="AlphaFoldDB" id="A0AAD7MX45"/>
<organism evidence="1 2">
    <name type="scientific">Mycena metata</name>
    <dbReference type="NCBI Taxonomy" id="1033252"/>
    <lineage>
        <taxon>Eukaryota</taxon>
        <taxon>Fungi</taxon>
        <taxon>Dikarya</taxon>
        <taxon>Basidiomycota</taxon>
        <taxon>Agaricomycotina</taxon>
        <taxon>Agaricomycetes</taxon>
        <taxon>Agaricomycetidae</taxon>
        <taxon>Agaricales</taxon>
        <taxon>Marasmiineae</taxon>
        <taxon>Mycenaceae</taxon>
        <taxon>Mycena</taxon>
    </lineage>
</organism>
<evidence type="ECO:0000313" key="1">
    <source>
        <dbReference type="EMBL" id="KAJ7734607.1"/>
    </source>
</evidence>
<dbReference type="Proteomes" id="UP001215598">
    <property type="component" value="Unassembled WGS sequence"/>
</dbReference>
<sequence length="379" mass="43879">MRKMVNSMSAKMEIGSPMASMYLLGNPDHYASHLYVPFAWRSYFIPTSGVDDYRFRPAVYSNVTLYEWVQCSEKKKRSAKERELFEDEIRLARHYKSDYHKAALKRFTDEGELLNNEDDPLEDEFDDDDFIDFEPGAGSLTDDRDYESEWETDDEAEVILEKQTKLDKAKKTTWHAYLPEHGQFPSHAVTCYFDRLATTIPNFIGGSVPRSDKGDRAAYCMTMLTLFKPWRSPVDLKDGISTWDQAFKEHTFTERQTQLIKNFDVRYECNDARDDHFAQMRKKLAEANALGKSLLPTGFLPFKDKFADDLNDFDYGSDDGMDADFDEEQKGPRTLKMIAEAKEIRNIMQTSGWLDPLPDGTFPAAFERIFPPLRPPSLR</sequence>
<name>A0AAD7MX45_9AGAR</name>
<keyword evidence="2" id="KW-1185">Reference proteome</keyword>
<gene>
    <name evidence="1" type="ORF">B0H16DRAFT_1327430</name>
</gene>
<comment type="caution">
    <text evidence="1">The sequence shown here is derived from an EMBL/GenBank/DDBJ whole genome shotgun (WGS) entry which is preliminary data.</text>
</comment>